<dbReference type="EMBL" id="JQAX01000001">
    <property type="protein sequence ID" value="KRN33304.1"/>
    <property type="molecule type" value="Genomic_DNA"/>
</dbReference>
<comment type="similarity">
    <text evidence="6">Belongs to the class I-like SAM-binding methyltransferase superfamily. RsmB/NOP family.</text>
</comment>
<dbReference type="STRING" id="1123500.GCA_000420365_00401"/>
<comment type="caution">
    <text evidence="8">The sequence shown here is derived from an EMBL/GenBank/DDBJ whole genome shotgun (WGS) entry which is preliminary data.</text>
</comment>
<dbReference type="RefSeq" id="WP_022791201.1">
    <property type="nucleotide sequence ID" value="NZ_ATUU01000001.1"/>
</dbReference>
<evidence type="ECO:0000256" key="3">
    <source>
        <dbReference type="ARBA" id="ARBA00022679"/>
    </source>
</evidence>
<dbReference type="PATRIC" id="fig|1123500.6.peg.100"/>
<dbReference type="OrthoDB" id="9810297at2"/>
<dbReference type="InterPro" id="IPR023267">
    <property type="entry name" value="RCMT"/>
</dbReference>
<feature type="domain" description="SAM-dependent MTase RsmB/NOP-type" evidence="7">
    <location>
        <begin position="12"/>
        <end position="295"/>
    </location>
</feature>
<keyword evidence="5 6" id="KW-0694">RNA-binding</keyword>
<feature type="active site" description="Nucleophile" evidence="6">
    <location>
        <position position="225"/>
    </location>
</feature>
<evidence type="ECO:0000313" key="8">
    <source>
        <dbReference type="EMBL" id="KRN33304.1"/>
    </source>
</evidence>
<dbReference type="Gene3D" id="2.30.130.60">
    <property type="match status" value="1"/>
</dbReference>
<dbReference type="Gene3D" id="3.40.50.150">
    <property type="entry name" value="Vaccinia Virus protein VP39"/>
    <property type="match status" value="1"/>
</dbReference>
<evidence type="ECO:0000256" key="1">
    <source>
        <dbReference type="ARBA" id="ARBA00022490"/>
    </source>
</evidence>
<reference evidence="8 9" key="1">
    <citation type="journal article" date="2015" name="Genome Announc.">
        <title>Expanding the biotechnology potential of lactobacilli through comparative genomics of 213 strains and associated genera.</title>
        <authorList>
            <person name="Sun Z."/>
            <person name="Harris H.M."/>
            <person name="McCann A."/>
            <person name="Guo C."/>
            <person name="Argimon S."/>
            <person name="Zhang W."/>
            <person name="Yang X."/>
            <person name="Jeffery I.B."/>
            <person name="Cooney J.C."/>
            <person name="Kagawa T.F."/>
            <person name="Liu W."/>
            <person name="Song Y."/>
            <person name="Salvetti E."/>
            <person name="Wrobel A."/>
            <person name="Rasinkangas P."/>
            <person name="Parkhill J."/>
            <person name="Rea M.C."/>
            <person name="O'Sullivan O."/>
            <person name="Ritari J."/>
            <person name="Douillard F.P."/>
            <person name="Paul Ross R."/>
            <person name="Yang R."/>
            <person name="Briner A.E."/>
            <person name="Felis G.E."/>
            <person name="de Vos W.M."/>
            <person name="Barrangou R."/>
            <person name="Klaenhammer T.R."/>
            <person name="Caufield P.W."/>
            <person name="Cui Y."/>
            <person name="Zhang H."/>
            <person name="O'Toole P.W."/>
        </authorList>
    </citation>
    <scope>NUCLEOTIDE SEQUENCE [LARGE SCALE GENOMIC DNA]</scope>
    <source>
        <strain evidence="8 9">DSM 20190</strain>
    </source>
</reference>
<dbReference type="eggNOG" id="COG0144">
    <property type="taxonomic scope" value="Bacteria"/>
</dbReference>
<dbReference type="InterPro" id="IPR001678">
    <property type="entry name" value="MeTrfase_RsmB-F_NOP2_dom"/>
</dbReference>
<keyword evidence="2 6" id="KW-0489">Methyltransferase</keyword>
<dbReference type="Pfam" id="PF17125">
    <property type="entry name" value="Methyltr_RsmF_N"/>
    <property type="match status" value="1"/>
</dbReference>
<sequence>MTALPTAFIEKYQTLLGPEAQSFLAALQAEPSKAYRINPLKEQSVADTDTAVPVPWSRFGYYGQIDGHSPAHTTGQVYSQEPSAQLVAELAAPKPGSRVLDLAAAPGGKTTHLASFMQGQGLLVANEINYKRAKILSENVERFGIRNALVTNHDAQTLSQHFPGYFDTIVLDAPCSGEGMFRKDPAAIQYWHPDYPAENARRQKEILTDALKMLKPGGDLIYSTCTFAPEEDEQVIAWALKTYPDLSIVPVARPEGVDAGRPEWADGNPALADTLRLFPHHLAGEGHFMAKLHRSATAEIDQSQGNVERTNLTVEQRQSWNALAKELLREPLDGVLYAFGDQLYRLPEGTPSLKQLHVLRPGLHLGTFKKKRFEPSLALALALPVAAFRHQYALTDQQWRDYVHGDVLMLPAQAKDPGKGWLLLTINGFGTGFGKRVDRQIKNFYPKGLRFLARTTEQDAVK</sequence>
<dbReference type="PANTHER" id="PTHR22807:SF30">
    <property type="entry name" value="28S RRNA (CYTOSINE(4447)-C(5))-METHYLTRANSFERASE-RELATED"/>
    <property type="match status" value="1"/>
</dbReference>
<feature type="binding site" evidence="6">
    <location>
        <begin position="103"/>
        <end position="109"/>
    </location>
    <ligand>
        <name>S-adenosyl-L-methionine</name>
        <dbReference type="ChEBI" id="CHEBI:59789"/>
    </ligand>
</feature>
<protein>
    <submittedName>
        <fullName evidence="8">tRNA rRNA methyltransferase</fullName>
    </submittedName>
</protein>
<dbReference type="eggNOG" id="COG3270">
    <property type="taxonomic scope" value="Bacteria"/>
</dbReference>
<evidence type="ECO:0000256" key="6">
    <source>
        <dbReference type="PROSITE-ProRule" id="PRU01023"/>
    </source>
</evidence>
<dbReference type="InParanoid" id="A0A0R2FYP4"/>
<keyword evidence="1" id="KW-0963">Cytoplasm</keyword>
<feature type="binding site" evidence="6">
    <location>
        <position position="154"/>
    </location>
    <ligand>
        <name>S-adenosyl-L-methionine</name>
        <dbReference type="ChEBI" id="CHEBI:59789"/>
    </ligand>
</feature>
<name>A0A0R2FYP4_9LACO</name>
<dbReference type="GO" id="GO:0008173">
    <property type="term" value="F:RNA methyltransferase activity"/>
    <property type="evidence" value="ECO:0007669"/>
    <property type="project" value="InterPro"/>
</dbReference>
<dbReference type="PROSITE" id="PS51686">
    <property type="entry name" value="SAM_MT_RSMB_NOP"/>
    <property type="match status" value="1"/>
</dbReference>
<dbReference type="Pfam" id="PF13636">
    <property type="entry name" value="Methyltranf_PUA"/>
    <property type="match status" value="1"/>
</dbReference>
<dbReference type="Gene3D" id="3.30.70.1170">
    <property type="entry name" value="Sun protein, domain 3"/>
    <property type="match status" value="1"/>
</dbReference>
<evidence type="ECO:0000313" key="9">
    <source>
        <dbReference type="Proteomes" id="UP000051296"/>
    </source>
</evidence>
<evidence type="ECO:0000259" key="7">
    <source>
        <dbReference type="PROSITE" id="PS51686"/>
    </source>
</evidence>
<dbReference type="GO" id="GO:0001510">
    <property type="term" value="P:RNA methylation"/>
    <property type="evidence" value="ECO:0007669"/>
    <property type="project" value="InterPro"/>
</dbReference>
<dbReference type="AlphaFoldDB" id="A0A0R2FYP4"/>
<dbReference type="InterPro" id="IPR031340">
    <property type="entry name" value="RsmF_methylt_CI"/>
</dbReference>
<dbReference type="SUPFAM" id="SSF53335">
    <property type="entry name" value="S-adenosyl-L-methionine-dependent methyltransferases"/>
    <property type="match status" value="1"/>
</dbReference>
<keyword evidence="4 6" id="KW-0949">S-adenosyl-L-methionine</keyword>
<keyword evidence="3 6" id="KW-0808">Transferase</keyword>
<feature type="binding site" evidence="6">
    <location>
        <position position="127"/>
    </location>
    <ligand>
        <name>S-adenosyl-L-methionine</name>
        <dbReference type="ChEBI" id="CHEBI:59789"/>
    </ligand>
</feature>
<dbReference type="PRINTS" id="PR02008">
    <property type="entry name" value="RCMTFAMILY"/>
</dbReference>
<accession>A0A0R2FYP4</accession>
<dbReference type="InterPro" id="IPR049560">
    <property type="entry name" value="MeTrfase_RsmB-F_NOP2_cat"/>
</dbReference>
<dbReference type="CDD" id="cd02440">
    <property type="entry name" value="AdoMet_MTases"/>
    <property type="match status" value="1"/>
</dbReference>
<dbReference type="Proteomes" id="UP000051296">
    <property type="component" value="Unassembled WGS sequence"/>
</dbReference>
<dbReference type="InterPro" id="IPR027391">
    <property type="entry name" value="Nol1_Nop2_Fmu_2"/>
</dbReference>
<dbReference type="Pfam" id="PF01189">
    <property type="entry name" value="Methyltr_RsmB-F"/>
    <property type="match status" value="1"/>
</dbReference>
<proteinExistence type="inferred from homology"/>
<evidence type="ECO:0000256" key="5">
    <source>
        <dbReference type="ARBA" id="ARBA00022884"/>
    </source>
</evidence>
<gene>
    <name evidence="8" type="ORF">IV68_GL000102</name>
</gene>
<organism evidence="8 9">
    <name type="scientific">Weissella halotolerans DSM 20190</name>
    <dbReference type="NCBI Taxonomy" id="1123500"/>
    <lineage>
        <taxon>Bacteria</taxon>
        <taxon>Bacillati</taxon>
        <taxon>Bacillota</taxon>
        <taxon>Bacilli</taxon>
        <taxon>Lactobacillales</taxon>
        <taxon>Lactobacillaceae</taxon>
        <taxon>Weissella</taxon>
    </lineage>
</organism>
<dbReference type="GO" id="GO:0003723">
    <property type="term" value="F:RNA binding"/>
    <property type="evidence" value="ECO:0007669"/>
    <property type="project" value="UniProtKB-UniRule"/>
</dbReference>
<dbReference type="Pfam" id="PF17126">
    <property type="entry name" value="RsmF_methylt_CI"/>
    <property type="match status" value="1"/>
</dbReference>
<dbReference type="CDD" id="cd21147">
    <property type="entry name" value="RsmF_methylt_CTD1"/>
    <property type="match status" value="1"/>
</dbReference>
<dbReference type="InterPro" id="IPR029063">
    <property type="entry name" value="SAM-dependent_MTases_sf"/>
</dbReference>
<evidence type="ECO:0000256" key="2">
    <source>
        <dbReference type="ARBA" id="ARBA00022603"/>
    </source>
</evidence>
<dbReference type="InterPro" id="IPR031341">
    <property type="entry name" value="Methyltr_RsmF_N"/>
</dbReference>
<keyword evidence="9" id="KW-1185">Reference proteome</keyword>
<feature type="binding site" evidence="6">
    <location>
        <position position="172"/>
    </location>
    <ligand>
        <name>S-adenosyl-L-methionine</name>
        <dbReference type="ChEBI" id="CHEBI:59789"/>
    </ligand>
</feature>
<dbReference type="PANTHER" id="PTHR22807">
    <property type="entry name" value="NOP2 YEAST -RELATED NOL1/NOP2/FMU SUN DOMAIN-CONTAINING"/>
    <property type="match status" value="1"/>
</dbReference>
<evidence type="ECO:0000256" key="4">
    <source>
        <dbReference type="ARBA" id="ARBA00022691"/>
    </source>
</evidence>